<dbReference type="Proteomes" id="UP001597053">
    <property type="component" value="Unassembled WGS sequence"/>
</dbReference>
<organism evidence="1 2">
    <name type="scientific">Micromonospora azadirachtae</name>
    <dbReference type="NCBI Taxonomy" id="1970735"/>
    <lineage>
        <taxon>Bacteria</taxon>
        <taxon>Bacillati</taxon>
        <taxon>Actinomycetota</taxon>
        <taxon>Actinomycetes</taxon>
        <taxon>Micromonosporales</taxon>
        <taxon>Micromonosporaceae</taxon>
        <taxon>Micromonospora</taxon>
    </lineage>
</organism>
<dbReference type="EMBL" id="JBHTHM010003038">
    <property type="protein sequence ID" value="MFD0788726.1"/>
    <property type="molecule type" value="Genomic_DNA"/>
</dbReference>
<proteinExistence type="predicted"/>
<protein>
    <recommendedName>
        <fullName evidence="3">LLM class flavin-dependent oxidoreductase</fullName>
    </recommendedName>
</protein>
<evidence type="ECO:0008006" key="3">
    <source>
        <dbReference type="Google" id="ProtNLM"/>
    </source>
</evidence>
<gene>
    <name evidence="1" type="ORF">ACFQZ8_32820</name>
</gene>
<name>A0ABW3ACK0_9ACTN</name>
<comment type="caution">
    <text evidence="1">The sequence shown here is derived from an EMBL/GenBank/DDBJ whole genome shotgun (WGS) entry which is preliminary data.</text>
</comment>
<sequence length="138" mass="14991">PGNARHPLDGRVAVELLDLGQVREKPEEVSAALTRYAGARFTDALACRRAAFAVEEFAIGLRGYRTDQVDELIRRGQTALAWGGGPERESARAEIERVRAGGLTVAMRGYSTFQVDEALLALSTALAENRSTDRETTS</sequence>
<keyword evidence="2" id="KW-1185">Reference proteome</keyword>
<accession>A0ABW3ACK0</accession>
<evidence type="ECO:0000313" key="1">
    <source>
        <dbReference type="EMBL" id="MFD0788726.1"/>
    </source>
</evidence>
<evidence type="ECO:0000313" key="2">
    <source>
        <dbReference type="Proteomes" id="UP001597053"/>
    </source>
</evidence>
<reference evidence="2" key="1">
    <citation type="journal article" date="2019" name="Int. J. Syst. Evol. Microbiol.">
        <title>The Global Catalogue of Microorganisms (GCM) 10K type strain sequencing project: providing services to taxonomists for standard genome sequencing and annotation.</title>
        <authorList>
            <consortium name="The Broad Institute Genomics Platform"/>
            <consortium name="The Broad Institute Genome Sequencing Center for Infectious Disease"/>
            <person name="Wu L."/>
            <person name="Ma J."/>
        </authorList>
    </citation>
    <scope>NUCLEOTIDE SEQUENCE [LARGE SCALE GENOMIC DNA]</scope>
    <source>
        <strain evidence="2">JCM 32148</strain>
    </source>
</reference>
<feature type="non-terminal residue" evidence="1">
    <location>
        <position position="1"/>
    </location>
</feature>